<dbReference type="AlphaFoldDB" id="A0AAW0F154"/>
<keyword evidence="2" id="KW-1185">Reference proteome</keyword>
<evidence type="ECO:0000313" key="2">
    <source>
        <dbReference type="Proteomes" id="UP001430356"/>
    </source>
</evidence>
<evidence type="ECO:0000313" key="1">
    <source>
        <dbReference type="EMBL" id="KAK7200290.1"/>
    </source>
</evidence>
<proteinExistence type="predicted"/>
<gene>
    <name evidence="1" type="ORF">NESM_000081800</name>
</gene>
<dbReference type="EMBL" id="JAECZO010000004">
    <property type="protein sequence ID" value="KAK7200290.1"/>
    <property type="molecule type" value="Genomic_DNA"/>
</dbReference>
<accession>A0AAW0F154</accession>
<dbReference type="Proteomes" id="UP001430356">
    <property type="component" value="Unassembled WGS sequence"/>
</dbReference>
<protein>
    <submittedName>
        <fullName evidence="1">Uncharacterized protein</fullName>
    </submittedName>
</protein>
<name>A0AAW0F154_9TRYP</name>
<comment type="caution">
    <text evidence="1">The sequence shown here is derived from an EMBL/GenBank/DDBJ whole genome shotgun (WGS) entry which is preliminary data.</text>
</comment>
<organism evidence="1 2">
    <name type="scientific">Novymonas esmeraldas</name>
    <dbReference type="NCBI Taxonomy" id="1808958"/>
    <lineage>
        <taxon>Eukaryota</taxon>
        <taxon>Discoba</taxon>
        <taxon>Euglenozoa</taxon>
        <taxon>Kinetoplastea</taxon>
        <taxon>Metakinetoplastina</taxon>
        <taxon>Trypanosomatida</taxon>
        <taxon>Trypanosomatidae</taxon>
        <taxon>Novymonas</taxon>
    </lineage>
</organism>
<sequence length="249" mass="26490">MSGVVTALESPGVQPVQFALQDVIVEELPQQRQPCFTVDATQPWGCELVSLELIRIAPLQRTQDTAQQQRVPLGAHRAGAIHVLANGKAAGAATADTAVAPSLEVPLYSARAAHQRPSAYKESRRLCIVEERQHRGPPSTVKALARHVDGDGDKSQATRVHFVDVAALSSDPRAALRCVVTGEICPPATLHYRCSVAPPHPAGAATGASAMRDGSQQRRRRVVLLPTTAAGKRYELVCVAVKRGRGATA</sequence>
<reference evidence="1 2" key="1">
    <citation type="journal article" date="2021" name="MBio">
        <title>A New Model Trypanosomatid, Novymonas esmeraldas: Genomic Perception of Its 'Candidatus Pandoraea novymonadis' Endosymbiont.</title>
        <authorList>
            <person name="Zakharova A."/>
            <person name="Saura A."/>
            <person name="Butenko A."/>
            <person name="Podesvova L."/>
            <person name="Warmusova S."/>
            <person name="Kostygov A.Y."/>
            <person name="Nenarokova A."/>
            <person name="Lukes J."/>
            <person name="Opperdoes F.R."/>
            <person name="Yurchenko V."/>
        </authorList>
    </citation>
    <scope>NUCLEOTIDE SEQUENCE [LARGE SCALE GENOMIC DNA]</scope>
    <source>
        <strain evidence="1 2">E262AT.01</strain>
    </source>
</reference>